<evidence type="ECO:0000313" key="7">
    <source>
        <dbReference type="EMBL" id="HDS10479.1"/>
    </source>
</evidence>
<evidence type="ECO:0000256" key="2">
    <source>
        <dbReference type="ARBA" id="ARBA00022475"/>
    </source>
</evidence>
<dbReference type="GO" id="GO:0005886">
    <property type="term" value="C:plasma membrane"/>
    <property type="evidence" value="ECO:0007669"/>
    <property type="project" value="UniProtKB-SubCell"/>
</dbReference>
<dbReference type="InterPro" id="IPR001851">
    <property type="entry name" value="ABC_transp_permease"/>
</dbReference>
<feature type="transmembrane region" description="Helical" evidence="6">
    <location>
        <begin position="291"/>
        <end position="312"/>
    </location>
</feature>
<dbReference type="PANTHER" id="PTHR43370">
    <property type="entry name" value="SUGAR ABC TRANSPORTER INTEGRAL MEMBRANE PROTEIN-RELATED"/>
    <property type="match status" value="1"/>
</dbReference>
<keyword evidence="3 6" id="KW-0812">Transmembrane</keyword>
<dbReference type="PANTHER" id="PTHR43370:SF1">
    <property type="entry name" value="GUANOSINE ABC TRANSPORTER PERMEASE PROTEIN NUPQ"/>
    <property type="match status" value="1"/>
</dbReference>
<dbReference type="Pfam" id="PF02653">
    <property type="entry name" value="BPD_transp_2"/>
    <property type="match status" value="1"/>
</dbReference>
<comment type="caution">
    <text evidence="7">The sequence shown here is derived from an EMBL/GenBank/DDBJ whole genome shotgun (WGS) entry which is preliminary data.</text>
</comment>
<feature type="transmembrane region" description="Helical" evidence="6">
    <location>
        <begin position="118"/>
        <end position="141"/>
    </location>
</feature>
<keyword evidence="4 6" id="KW-1133">Transmembrane helix</keyword>
<gene>
    <name evidence="7" type="ORF">ENO04_02490</name>
</gene>
<feature type="transmembrane region" description="Helical" evidence="6">
    <location>
        <begin position="162"/>
        <end position="182"/>
    </location>
</feature>
<accession>A0A7C1E1B8</accession>
<dbReference type="AlphaFoldDB" id="A0A7C1E1B8"/>
<evidence type="ECO:0000256" key="6">
    <source>
        <dbReference type="SAM" id="Phobius"/>
    </source>
</evidence>
<proteinExistence type="predicted"/>
<feature type="transmembrane region" description="Helical" evidence="6">
    <location>
        <begin position="6"/>
        <end position="26"/>
    </location>
</feature>
<feature type="transmembrane region" description="Helical" evidence="6">
    <location>
        <begin position="38"/>
        <end position="56"/>
    </location>
</feature>
<evidence type="ECO:0000256" key="3">
    <source>
        <dbReference type="ARBA" id="ARBA00022692"/>
    </source>
</evidence>
<evidence type="ECO:0000256" key="1">
    <source>
        <dbReference type="ARBA" id="ARBA00004651"/>
    </source>
</evidence>
<reference evidence="7" key="1">
    <citation type="journal article" date="2020" name="mSystems">
        <title>Genome- and Community-Level Interaction Insights into Carbon Utilization and Element Cycling Functions of Hydrothermarchaeota in Hydrothermal Sediment.</title>
        <authorList>
            <person name="Zhou Z."/>
            <person name="Liu Y."/>
            <person name="Xu W."/>
            <person name="Pan J."/>
            <person name="Luo Z.H."/>
            <person name="Li M."/>
        </authorList>
    </citation>
    <scope>NUCLEOTIDE SEQUENCE [LARGE SCALE GENOMIC DNA]</scope>
    <source>
        <strain evidence="7">SpSt-123</strain>
    </source>
</reference>
<comment type="subcellular location">
    <subcellularLocation>
        <location evidence="1">Cell membrane</location>
        <topology evidence="1">Multi-pass membrane protein</topology>
    </subcellularLocation>
</comment>
<feature type="transmembrane region" description="Helical" evidence="6">
    <location>
        <begin position="248"/>
        <end position="271"/>
    </location>
</feature>
<dbReference type="CDD" id="cd06580">
    <property type="entry name" value="TM_PBP1_transp_TpRbsC_like"/>
    <property type="match status" value="1"/>
</dbReference>
<feature type="transmembrane region" description="Helical" evidence="6">
    <location>
        <begin position="62"/>
        <end position="82"/>
    </location>
</feature>
<dbReference type="GO" id="GO:0022857">
    <property type="term" value="F:transmembrane transporter activity"/>
    <property type="evidence" value="ECO:0007669"/>
    <property type="project" value="InterPro"/>
</dbReference>
<name>A0A7C1E1B8_9CREN</name>
<sequence>MMKPQVRRFIGITGTIISVAVLLYIYEKIGLSPKSIMQTTFLALTPLLLAALGETINEKGGLVNIGLEGILLMTAVLGVYFAEITHSGWYGLILGALLGGFIGFIFGVISVYGKADQIVVGIGLNLFSLGFVQFFMMAVWAMPGIRIPPKEVIIPPTTISGFRVSLITIVSILLAPIVHYLINKTKFGLWLRAAGEAPESLDAAGVSVEKIRITGAMIGGLLTGLGGAFMSLAWFGGVVKEISAGRGFIALAIMVASGLRPLYALLFSFIFGFAEATAIAISLTPGVKEIVPYHLILMIPYIVTLATVSIFMGRARFPKALGLPYRRE</sequence>
<feature type="transmembrane region" description="Helical" evidence="6">
    <location>
        <begin position="216"/>
        <end position="236"/>
    </location>
</feature>
<protein>
    <submittedName>
        <fullName evidence="7">ABC transporter permease</fullName>
    </submittedName>
</protein>
<organism evidence="7">
    <name type="scientific">Fervidicoccus fontis</name>
    <dbReference type="NCBI Taxonomy" id="683846"/>
    <lineage>
        <taxon>Archaea</taxon>
        <taxon>Thermoproteota</taxon>
        <taxon>Thermoprotei</taxon>
        <taxon>Fervidicoccales</taxon>
        <taxon>Fervidicoccaceae</taxon>
        <taxon>Fervidicoccus</taxon>
    </lineage>
</organism>
<keyword evidence="5 6" id="KW-0472">Membrane</keyword>
<evidence type="ECO:0000256" key="5">
    <source>
        <dbReference type="ARBA" id="ARBA00023136"/>
    </source>
</evidence>
<dbReference type="EMBL" id="DSDY01000085">
    <property type="protein sequence ID" value="HDS10479.1"/>
    <property type="molecule type" value="Genomic_DNA"/>
</dbReference>
<keyword evidence="2" id="KW-1003">Cell membrane</keyword>
<evidence type="ECO:0000256" key="4">
    <source>
        <dbReference type="ARBA" id="ARBA00022989"/>
    </source>
</evidence>
<feature type="transmembrane region" description="Helical" evidence="6">
    <location>
        <begin position="89"/>
        <end position="112"/>
    </location>
</feature>